<reference evidence="2" key="1">
    <citation type="journal article" date="2023" name="Nat. Plants">
        <title>Single-cell RNA sequencing provides a high-resolution roadmap for understanding the multicellular compartmentation of specialized metabolism.</title>
        <authorList>
            <person name="Sun S."/>
            <person name="Shen X."/>
            <person name="Li Y."/>
            <person name="Li Y."/>
            <person name="Wang S."/>
            <person name="Li R."/>
            <person name="Zhang H."/>
            <person name="Shen G."/>
            <person name="Guo B."/>
            <person name="Wei J."/>
            <person name="Xu J."/>
            <person name="St-Pierre B."/>
            <person name="Chen S."/>
            <person name="Sun C."/>
        </authorList>
    </citation>
    <scope>NUCLEOTIDE SEQUENCE [LARGE SCALE GENOMIC DNA]</scope>
</reference>
<dbReference type="EMBL" id="CM044702">
    <property type="protein sequence ID" value="KAI5678739.1"/>
    <property type="molecule type" value="Genomic_DNA"/>
</dbReference>
<evidence type="ECO:0000313" key="1">
    <source>
        <dbReference type="EMBL" id="KAI5678739.1"/>
    </source>
</evidence>
<evidence type="ECO:0000313" key="2">
    <source>
        <dbReference type="Proteomes" id="UP001060085"/>
    </source>
</evidence>
<gene>
    <name evidence="1" type="ORF">M9H77_09689</name>
</gene>
<protein>
    <submittedName>
        <fullName evidence="1">Uncharacterized protein</fullName>
    </submittedName>
</protein>
<proteinExistence type="predicted"/>
<dbReference type="Proteomes" id="UP001060085">
    <property type="component" value="Linkage Group LG02"/>
</dbReference>
<sequence>MRKSDEYLVLRFKVILGPLWQTFVSSVRVYERAFIEGVEDCYDGRYDSDGLEKSLESFIIQLFETLLTVMGSKKFVQVYSESYSSVPSLASCIASNVKELLLYYASFYRDYETAGKKFVIFEFLHMQSSSNFCKQPKSVRMTSSLKEVHIWSLDANQYIAVEEGNTYSCRISAYEKRAMEIFTWSNEPRYCLHSNYNYQSLLVFASTNAKSPEMYTSRIFFDGKFINLMYGFPLYIALV</sequence>
<name>A0ACC0C1B0_CATRO</name>
<accession>A0ACC0C1B0</accession>
<organism evidence="1 2">
    <name type="scientific">Catharanthus roseus</name>
    <name type="common">Madagascar periwinkle</name>
    <name type="synonym">Vinca rosea</name>
    <dbReference type="NCBI Taxonomy" id="4058"/>
    <lineage>
        <taxon>Eukaryota</taxon>
        <taxon>Viridiplantae</taxon>
        <taxon>Streptophyta</taxon>
        <taxon>Embryophyta</taxon>
        <taxon>Tracheophyta</taxon>
        <taxon>Spermatophyta</taxon>
        <taxon>Magnoliopsida</taxon>
        <taxon>eudicotyledons</taxon>
        <taxon>Gunneridae</taxon>
        <taxon>Pentapetalae</taxon>
        <taxon>asterids</taxon>
        <taxon>lamiids</taxon>
        <taxon>Gentianales</taxon>
        <taxon>Apocynaceae</taxon>
        <taxon>Rauvolfioideae</taxon>
        <taxon>Vinceae</taxon>
        <taxon>Catharanthinae</taxon>
        <taxon>Catharanthus</taxon>
    </lineage>
</organism>
<comment type="caution">
    <text evidence="1">The sequence shown here is derived from an EMBL/GenBank/DDBJ whole genome shotgun (WGS) entry which is preliminary data.</text>
</comment>
<keyword evidence="2" id="KW-1185">Reference proteome</keyword>